<dbReference type="GO" id="GO:0004364">
    <property type="term" value="F:glutathione transferase activity"/>
    <property type="evidence" value="ECO:0007669"/>
    <property type="project" value="UniProtKB-EC"/>
</dbReference>
<sequence>MSHGKQFTLYMHTLSPNGWCVVAFVMAELGLTYESIYLDFYKGEQKAPEHTKYNPNGRIPTIIDHHNDDFVIWGSAAILTYLIEKYDTEHKISVTDSKEKIIQLQWLAFQISGQGPYYGQAIWFQKFHPKKFPSAVEHYQKETYRVLGVLESVLLKQEWLVGNKMTIADIAFVLWNTYVVPQILKDYNGFDFGKDFPAFFSWHEKIMACPAIRENKHNRNPSRRKSGFYCTLASLNTETEGRFMVAVLPTTVWEAVVLPYTKVYRVRAFETTKIQGSLDIAHPRLPHSIPKLLTYRNS</sequence>
<comment type="similarity">
    <text evidence="1 6">Belongs to the GST superfamily.</text>
</comment>
<dbReference type="SFLD" id="SFLDG01151">
    <property type="entry name" value="Main.2:_Nu-like"/>
    <property type="match status" value="1"/>
</dbReference>
<comment type="catalytic activity">
    <reaction evidence="4">
        <text>RX + glutathione = an S-substituted glutathione + a halide anion + H(+)</text>
        <dbReference type="Rhea" id="RHEA:16437"/>
        <dbReference type="ChEBI" id="CHEBI:15378"/>
        <dbReference type="ChEBI" id="CHEBI:16042"/>
        <dbReference type="ChEBI" id="CHEBI:17792"/>
        <dbReference type="ChEBI" id="CHEBI:57925"/>
        <dbReference type="ChEBI" id="CHEBI:90779"/>
        <dbReference type="EC" id="2.5.1.18"/>
    </reaction>
</comment>
<dbReference type="EMBL" id="KV722550">
    <property type="protein sequence ID" value="OCH85993.1"/>
    <property type="molecule type" value="Genomic_DNA"/>
</dbReference>
<keyword evidence="3 9" id="KW-0808">Transferase</keyword>
<evidence type="ECO:0000256" key="1">
    <source>
        <dbReference type="ARBA" id="ARBA00007409"/>
    </source>
</evidence>
<dbReference type="InterPro" id="IPR036282">
    <property type="entry name" value="Glutathione-S-Trfase_C_sf"/>
</dbReference>
<feature type="domain" description="GST N-terminal" evidence="7">
    <location>
        <begin position="5"/>
        <end position="90"/>
    </location>
</feature>
<evidence type="ECO:0000256" key="6">
    <source>
        <dbReference type="RuleBase" id="RU003494"/>
    </source>
</evidence>
<dbReference type="InterPro" id="IPR004045">
    <property type="entry name" value="Glutathione_S-Trfase_N"/>
</dbReference>
<dbReference type="FunFam" id="1.20.1050.130:FF:000016">
    <property type="entry name" value="Glutathione S-transferase 1"/>
    <property type="match status" value="1"/>
</dbReference>
<evidence type="ECO:0000259" key="7">
    <source>
        <dbReference type="PROSITE" id="PS50404"/>
    </source>
</evidence>
<dbReference type="PROSITE" id="PS50404">
    <property type="entry name" value="GST_NTER"/>
    <property type="match status" value="1"/>
</dbReference>
<dbReference type="EC" id="2.5.1.18" evidence="2"/>
<evidence type="ECO:0000256" key="3">
    <source>
        <dbReference type="ARBA" id="ARBA00022679"/>
    </source>
</evidence>
<dbReference type="PROSITE" id="PS50405">
    <property type="entry name" value="GST_CTER"/>
    <property type="match status" value="1"/>
</dbReference>
<dbReference type="AlphaFoldDB" id="A0A8E2DKN7"/>
<dbReference type="SUPFAM" id="SSF47616">
    <property type="entry name" value="GST C-terminal domain-like"/>
    <property type="match status" value="1"/>
</dbReference>
<reference evidence="9 10" key="1">
    <citation type="submission" date="2016-07" db="EMBL/GenBank/DDBJ databases">
        <title>Draft genome of the white-rot fungus Obba rivulosa 3A-2.</title>
        <authorList>
            <consortium name="DOE Joint Genome Institute"/>
            <person name="Miettinen O."/>
            <person name="Riley R."/>
            <person name="Acob R."/>
            <person name="Barry K."/>
            <person name="Cullen D."/>
            <person name="De Vries R."/>
            <person name="Hainaut M."/>
            <person name="Hatakka A."/>
            <person name="Henrissat B."/>
            <person name="Hilden K."/>
            <person name="Kuo R."/>
            <person name="Labutti K."/>
            <person name="Lipzen A."/>
            <person name="Makela M.R."/>
            <person name="Sandor L."/>
            <person name="Spatafora J.W."/>
            <person name="Grigoriev I.V."/>
            <person name="Hibbett D.S."/>
        </authorList>
    </citation>
    <scope>NUCLEOTIDE SEQUENCE [LARGE SCALE GENOMIC DNA]</scope>
    <source>
        <strain evidence="9 10">3A-2</strain>
    </source>
</reference>
<organism evidence="9 10">
    <name type="scientific">Obba rivulosa</name>
    <dbReference type="NCBI Taxonomy" id="1052685"/>
    <lineage>
        <taxon>Eukaryota</taxon>
        <taxon>Fungi</taxon>
        <taxon>Dikarya</taxon>
        <taxon>Basidiomycota</taxon>
        <taxon>Agaricomycotina</taxon>
        <taxon>Agaricomycetes</taxon>
        <taxon>Polyporales</taxon>
        <taxon>Gelatoporiaceae</taxon>
        <taxon>Obba</taxon>
    </lineage>
</organism>
<dbReference type="Proteomes" id="UP000250043">
    <property type="component" value="Unassembled WGS sequence"/>
</dbReference>
<dbReference type="SFLD" id="SFLDG00358">
    <property type="entry name" value="Main_(cytGST)"/>
    <property type="match status" value="1"/>
</dbReference>
<dbReference type="InterPro" id="IPR010987">
    <property type="entry name" value="Glutathione-S-Trfase_C-like"/>
</dbReference>
<dbReference type="OrthoDB" id="422574at2759"/>
<feature type="domain" description="GST C-terminal" evidence="8">
    <location>
        <begin position="96"/>
        <end position="228"/>
    </location>
</feature>
<dbReference type="PANTHER" id="PTHR44051:SF3">
    <property type="entry name" value="TRANSCRIPTIONAL REGULATOR URE2"/>
    <property type="match status" value="1"/>
</dbReference>
<comment type="function">
    <text evidence="5">Involved in the oxidative stress response and detoxification.</text>
</comment>
<proteinExistence type="inferred from homology"/>
<dbReference type="InterPro" id="IPR036249">
    <property type="entry name" value="Thioredoxin-like_sf"/>
</dbReference>
<evidence type="ECO:0000256" key="4">
    <source>
        <dbReference type="ARBA" id="ARBA00047960"/>
    </source>
</evidence>
<gene>
    <name evidence="9" type="ORF">OBBRIDRAFT_738868</name>
</gene>
<evidence type="ECO:0000313" key="10">
    <source>
        <dbReference type="Proteomes" id="UP000250043"/>
    </source>
</evidence>
<accession>A0A8E2DKN7</accession>
<dbReference type="GO" id="GO:0005634">
    <property type="term" value="C:nucleus"/>
    <property type="evidence" value="ECO:0007669"/>
    <property type="project" value="UniProtKB-ARBA"/>
</dbReference>
<evidence type="ECO:0000256" key="2">
    <source>
        <dbReference type="ARBA" id="ARBA00012452"/>
    </source>
</evidence>
<evidence type="ECO:0000256" key="5">
    <source>
        <dbReference type="ARBA" id="ARBA00060024"/>
    </source>
</evidence>
<dbReference type="InterPro" id="IPR040079">
    <property type="entry name" value="Glutathione_S-Trfase"/>
</dbReference>
<dbReference type="Pfam" id="PF00043">
    <property type="entry name" value="GST_C"/>
    <property type="match status" value="1"/>
</dbReference>
<dbReference type="SFLD" id="SFLDS00019">
    <property type="entry name" value="Glutathione_Transferase_(cytos"/>
    <property type="match status" value="1"/>
</dbReference>
<dbReference type="Pfam" id="PF02798">
    <property type="entry name" value="GST_N"/>
    <property type="match status" value="1"/>
</dbReference>
<evidence type="ECO:0000259" key="8">
    <source>
        <dbReference type="PROSITE" id="PS50405"/>
    </source>
</evidence>
<keyword evidence="10" id="KW-1185">Reference proteome</keyword>
<dbReference type="Gene3D" id="1.20.1050.130">
    <property type="match status" value="1"/>
</dbReference>
<name>A0A8E2DKN7_9APHY</name>
<protein>
    <recommendedName>
        <fullName evidence="2">glutathione transferase</fullName>
        <ecNumber evidence="2">2.5.1.18</ecNumber>
    </recommendedName>
</protein>
<evidence type="ECO:0000313" key="9">
    <source>
        <dbReference type="EMBL" id="OCH85993.1"/>
    </source>
</evidence>
<dbReference type="GO" id="GO:0005737">
    <property type="term" value="C:cytoplasm"/>
    <property type="evidence" value="ECO:0007669"/>
    <property type="project" value="UniProtKB-ARBA"/>
</dbReference>
<dbReference type="InterPro" id="IPR004046">
    <property type="entry name" value="GST_C"/>
</dbReference>
<dbReference type="SUPFAM" id="SSF52833">
    <property type="entry name" value="Thioredoxin-like"/>
    <property type="match status" value="1"/>
</dbReference>
<dbReference type="CDD" id="cd03048">
    <property type="entry name" value="GST_N_Ure2p_like"/>
    <property type="match status" value="1"/>
</dbReference>
<dbReference type="PANTHER" id="PTHR44051">
    <property type="entry name" value="GLUTATHIONE S-TRANSFERASE-RELATED"/>
    <property type="match status" value="1"/>
</dbReference>